<dbReference type="PANTHER" id="PTHR33463">
    <property type="entry name" value="NB-ARC DOMAIN-CONTAINING PROTEIN-RELATED"/>
    <property type="match status" value="1"/>
</dbReference>
<feature type="domain" description="Disease resistance protein At4g27190-like leucine-rich repeats" evidence="2">
    <location>
        <begin position="151"/>
        <end position="266"/>
    </location>
</feature>
<name>A0AAW0LJE4_QUESU</name>
<dbReference type="InterPro" id="IPR057135">
    <property type="entry name" value="At4g27190-like_LRR"/>
</dbReference>
<accession>A0AAW0LJE4</accession>
<dbReference type="Pfam" id="PF23247">
    <property type="entry name" value="LRR_RPS2"/>
    <property type="match status" value="3"/>
</dbReference>
<feature type="domain" description="Disease resistance protein At4g27190-like leucine-rich repeats" evidence="2">
    <location>
        <begin position="282"/>
        <end position="381"/>
    </location>
</feature>
<reference evidence="3 4" key="1">
    <citation type="journal article" date="2018" name="Sci. Data">
        <title>The draft genome sequence of cork oak.</title>
        <authorList>
            <person name="Ramos A.M."/>
            <person name="Usie A."/>
            <person name="Barbosa P."/>
            <person name="Barros P.M."/>
            <person name="Capote T."/>
            <person name="Chaves I."/>
            <person name="Simoes F."/>
            <person name="Abreu I."/>
            <person name="Carrasquinho I."/>
            <person name="Faro C."/>
            <person name="Guimaraes J.B."/>
            <person name="Mendonca D."/>
            <person name="Nobrega F."/>
            <person name="Rodrigues L."/>
            <person name="Saibo N.J.M."/>
            <person name="Varela M.C."/>
            <person name="Egas C."/>
            <person name="Matos J."/>
            <person name="Miguel C.M."/>
            <person name="Oliveira M.M."/>
            <person name="Ricardo C.P."/>
            <person name="Goncalves S."/>
        </authorList>
    </citation>
    <scope>NUCLEOTIDE SEQUENCE [LARGE SCALE GENOMIC DNA]</scope>
    <source>
        <strain evidence="4">cv. HL8</strain>
    </source>
</reference>
<dbReference type="InterPro" id="IPR050905">
    <property type="entry name" value="Plant_NBS-LRR"/>
</dbReference>
<feature type="domain" description="Disease resistance protein At4g27190-like leucine-rich repeats" evidence="2">
    <location>
        <begin position="2"/>
        <end position="104"/>
    </location>
</feature>
<dbReference type="Gene3D" id="3.80.10.10">
    <property type="entry name" value="Ribonuclease Inhibitor"/>
    <property type="match status" value="1"/>
</dbReference>
<organism evidence="3 4">
    <name type="scientific">Quercus suber</name>
    <name type="common">Cork oak</name>
    <dbReference type="NCBI Taxonomy" id="58331"/>
    <lineage>
        <taxon>Eukaryota</taxon>
        <taxon>Viridiplantae</taxon>
        <taxon>Streptophyta</taxon>
        <taxon>Embryophyta</taxon>
        <taxon>Tracheophyta</taxon>
        <taxon>Spermatophyta</taxon>
        <taxon>Magnoliopsida</taxon>
        <taxon>eudicotyledons</taxon>
        <taxon>Gunneridae</taxon>
        <taxon>Pentapetalae</taxon>
        <taxon>rosids</taxon>
        <taxon>fabids</taxon>
        <taxon>Fagales</taxon>
        <taxon>Fagaceae</taxon>
        <taxon>Quercus</taxon>
    </lineage>
</organism>
<sequence>MQGLSNLEELAIRNCRGIQEVIKLEGLLTIKGEQQDLLLPRLKKMFLIDLLELRCIWKCPTKLINLNNLEDLKVIRCKKLMHLFTSALSQSLQKLKFLEIQGCDELEHLIVENTEEQLFHQPNVMTILCPDHEQVLSESHPQPLCFPKPDVVKVKVKSCNKLKCLFHLDRWNPVSIFLTLQDLEINNCGGLHEVFNFEGFLTIEGEQQEEFFPRLRKMVQSPIQHINFNNLENLKVIGCKKLTYLFTPALAQSLQKLKFLKIERCDQLTHLIVGNVEEQSQIVNVRYCNKLKYLFPITIADSLLELKILTVKENSQLMEVFTHERDAGVQKEVTLPQLKLMGLKGLPSLVNFCPKNYQFILPKWMELRVKSCKNMRTTFTRTPYRSVLINGEVAQIDVPTGISTFYLVLTICPANNDITWTGFNF</sequence>
<dbReference type="AlphaFoldDB" id="A0AAW0LJE4"/>
<protein>
    <recommendedName>
        <fullName evidence="2">Disease resistance protein At4g27190-like leucine-rich repeats domain-containing protein</fullName>
    </recommendedName>
</protein>
<evidence type="ECO:0000313" key="4">
    <source>
        <dbReference type="Proteomes" id="UP000237347"/>
    </source>
</evidence>
<dbReference type="InterPro" id="IPR032675">
    <property type="entry name" value="LRR_dom_sf"/>
</dbReference>
<dbReference type="Proteomes" id="UP000237347">
    <property type="component" value="Unassembled WGS sequence"/>
</dbReference>
<evidence type="ECO:0000256" key="1">
    <source>
        <dbReference type="ARBA" id="ARBA00022821"/>
    </source>
</evidence>
<keyword evidence="4" id="KW-1185">Reference proteome</keyword>
<comment type="caution">
    <text evidence="3">The sequence shown here is derived from an EMBL/GenBank/DDBJ whole genome shotgun (WGS) entry which is preliminary data.</text>
</comment>
<keyword evidence="1" id="KW-0611">Plant defense</keyword>
<evidence type="ECO:0000259" key="2">
    <source>
        <dbReference type="Pfam" id="PF23247"/>
    </source>
</evidence>
<gene>
    <name evidence="3" type="ORF">CFP56_000692</name>
</gene>
<dbReference type="EMBL" id="PKMF04000099">
    <property type="protein sequence ID" value="KAK7850536.1"/>
    <property type="molecule type" value="Genomic_DNA"/>
</dbReference>
<dbReference type="SUPFAM" id="SSF52047">
    <property type="entry name" value="RNI-like"/>
    <property type="match status" value="2"/>
</dbReference>
<proteinExistence type="predicted"/>
<evidence type="ECO:0000313" key="3">
    <source>
        <dbReference type="EMBL" id="KAK7850536.1"/>
    </source>
</evidence>